<evidence type="ECO:0000313" key="11">
    <source>
        <dbReference type="EMBL" id="ACJ76220.1"/>
    </source>
</evidence>
<proteinExistence type="inferred from homology"/>
<evidence type="ECO:0000313" key="12">
    <source>
        <dbReference type="Proteomes" id="UP000002453"/>
    </source>
</evidence>
<keyword evidence="6" id="KW-0479">Metal-binding</keyword>
<dbReference type="InterPro" id="IPR027417">
    <property type="entry name" value="P-loop_NTPase"/>
</dbReference>
<evidence type="ECO:0000256" key="1">
    <source>
        <dbReference type="ARBA" id="ARBA00004496"/>
    </source>
</evidence>
<evidence type="ECO:0000256" key="7">
    <source>
        <dbReference type="ARBA" id="ARBA00022741"/>
    </source>
</evidence>
<organism evidence="11 12">
    <name type="scientific">Thermosipho africanus (strain TCF52B)</name>
    <dbReference type="NCBI Taxonomy" id="484019"/>
    <lineage>
        <taxon>Bacteria</taxon>
        <taxon>Thermotogati</taxon>
        <taxon>Thermotogota</taxon>
        <taxon>Thermotogae</taxon>
        <taxon>Thermotogales</taxon>
        <taxon>Fervidobacteriaceae</taxon>
        <taxon>Thermosipho</taxon>
    </lineage>
</organism>
<evidence type="ECO:0000256" key="3">
    <source>
        <dbReference type="ARBA" id="ARBA00019010"/>
    </source>
</evidence>
<evidence type="ECO:0000256" key="5">
    <source>
        <dbReference type="ARBA" id="ARBA00022694"/>
    </source>
</evidence>
<dbReference type="InterPro" id="IPR003442">
    <property type="entry name" value="T6A_TsaE"/>
</dbReference>
<dbReference type="GO" id="GO:0005737">
    <property type="term" value="C:cytoplasm"/>
    <property type="evidence" value="ECO:0007669"/>
    <property type="project" value="UniProtKB-SubCell"/>
</dbReference>
<dbReference type="eggNOG" id="COG0802">
    <property type="taxonomic scope" value="Bacteria"/>
</dbReference>
<gene>
    <name evidence="11" type="ordered locus">THA_1789</name>
</gene>
<keyword evidence="5" id="KW-0819">tRNA processing</keyword>
<name>B7IDZ3_THEAB</name>
<evidence type="ECO:0000256" key="9">
    <source>
        <dbReference type="ARBA" id="ARBA00022842"/>
    </source>
</evidence>
<dbReference type="RefSeq" id="WP_012580414.1">
    <property type="nucleotide sequence ID" value="NC_011653.1"/>
</dbReference>
<evidence type="ECO:0000256" key="10">
    <source>
        <dbReference type="ARBA" id="ARBA00032441"/>
    </source>
</evidence>
<keyword evidence="7" id="KW-0547">Nucleotide-binding</keyword>
<dbReference type="PANTHER" id="PTHR33540:SF2">
    <property type="entry name" value="TRNA THREONYLCARBAMOYLADENOSINE BIOSYNTHESIS PROTEIN TSAE"/>
    <property type="match status" value="1"/>
</dbReference>
<keyword evidence="8" id="KW-0067">ATP-binding</keyword>
<dbReference type="NCBIfam" id="TIGR00150">
    <property type="entry name" value="T6A_YjeE"/>
    <property type="match status" value="1"/>
</dbReference>
<evidence type="ECO:0000256" key="6">
    <source>
        <dbReference type="ARBA" id="ARBA00022723"/>
    </source>
</evidence>
<keyword evidence="12" id="KW-1185">Reference proteome</keyword>
<protein>
    <recommendedName>
        <fullName evidence="3">tRNA threonylcarbamoyladenosine biosynthesis protein TsaE</fullName>
    </recommendedName>
    <alternativeName>
        <fullName evidence="10">t(6)A37 threonylcarbamoyladenosine biosynthesis protein TsaE</fullName>
    </alternativeName>
</protein>
<sequence length="172" mass="20375">MFEALELNDLKKLSQIISKFYIKYPVRFLYLNGDLGAGKTTFSKFFCENFGVDPDLVSSPTFSIVNVYEGYKTIYHVDLYRLESPDELFYVLEENFEDEDGIFLIEWSNLFENYFTEKGITLNFFHRNDGKRNVEIIIDTKLSSLDLIEDLRRWQDDREKVRKIGKESSKIE</sequence>
<evidence type="ECO:0000256" key="8">
    <source>
        <dbReference type="ARBA" id="ARBA00022840"/>
    </source>
</evidence>
<dbReference type="Proteomes" id="UP000002453">
    <property type="component" value="Chromosome"/>
</dbReference>
<reference evidence="11 12" key="1">
    <citation type="journal article" date="2009" name="J. Bacteriol.">
        <title>The genome of Thermosipho africanus TCF52B: lateral genetic connections to the Firmicutes and Archaea.</title>
        <authorList>
            <person name="Nesboe C.L."/>
            <person name="Bapteste E."/>
            <person name="Curtis B."/>
            <person name="Dahle H."/>
            <person name="Lopez P."/>
            <person name="Macleod D."/>
            <person name="Dlutek M."/>
            <person name="Bowman S."/>
            <person name="Zhaxybayeva O."/>
            <person name="Birkeland N.-K."/>
            <person name="Doolittle W.F."/>
        </authorList>
    </citation>
    <scope>NUCLEOTIDE SEQUENCE [LARGE SCALE GENOMIC DNA]</scope>
    <source>
        <strain evidence="11 12">TCF52B</strain>
    </source>
</reference>
<dbReference type="Pfam" id="PF02367">
    <property type="entry name" value="TsaE"/>
    <property type="match status" value="1"/>
</dbReference>
<dbReference type="STRING" id="484019.THA_1789"/>
<dbReference type="HOGENOM" id="CLU_087829_5_0_0"/>
<dbReference type="GO" id="GO:0005524">
    <property type="term" value="F:ATP binding"/>
    <property type="evidence" value="ECO:0007669"/>
    <property type="project" value="UniProtKB-KW"/>
</dbReference>
<dbReference type="AlphaFoldDB" id="B7IDZ3"/>
<evidence type="ECO:0000256" key="2">
    <source>
        <dbReference type="ARBA" id="ARBA00007599"/>
    </source>
</evidence>
<accession>B7IDZ3</accession>
<dbReference type="GO" id="GO:0046872">
    <property type="term" value="F:metal ion binding"/>
    <property type="evidence" value="ECO:0007669"/>
    <property type="project" value="UniProtKB-KW"/>
</dbReference>
<dbReference type="SUPFAM" id="SSF52540">
    <property type="entry name" value="P-loop containing nucleoside triphosphate hydrolases"/>
    <property type="match status" value="1"/>
</dbReference>
<dbReference type="KEGG" id="taf:THA_1789"/>
<comment type="subcellular location">
    <subcellularLocation>
        <location evidence="1">Cytoplasm</location>
    </subcellularLocation>
</comment>
<dbReference type="EMBL" id="CP001185">
    <property type="protein sequence ID" value="ACJ76220.1"/>
    <property type="molecule type" value="Genomic_DNA"/>
</dbReference>
<evidence type="ECO:0000256" key="4">
    <source>
        <dbReference type="ARBA" id="ARBA00022490"/>
    </source>
</evidence>
<keyword evidence="4" id="KW-0963">Cytoplasm</keyword>
<dbReference type="GO" id="GO:0002949">
    <property type="term" value="P:tRNA threonylcarbamoyladenosine modification"/>
    <property type="evidence" value="ECO:0007669"/>
    <property type="project" value="InterPro"/>
</dbReference>
<dbReference type="Gene3D" id="3.40.50.300">
    <property type="entry name" value="P-loop containing nucleotide triphosphate hydrolases"/>
    <property type="match status" value="1"/>
</dbReference>
<comment type="similarity">
    <text evidence="2">Belongs to the TsaE family.</text>
</comment>
<dbReference type="PANTHER" id="PTHR33540">
    <property type="entry name" value="TRNA THREONYLCARBAMOYLADENOSINE BIOSYNTHESIS PROTEIN TSAE"/>
    <property type="match status" value="1"/>
</dbReference>
<keyword evidence="9" id="KW-0460">Magnesium</keyword>